<dbReference type="SUPFAM" id="SSF54427">
    <property type="entry name" value="NTF2-like"/>
    <property type="match status" value="1"/>
</dbReference>
<dbReference type="EMBL" id="JAHFXF010000446">
    <property type="protein sequence ID" value="KAG9687600.1"/>
    <property type="molecule type" value="Genomic_DNA"/>
</dbReference>
<dbReference type="InterPro" id="IPR032710">
    <property type="entry name" value="NTF2-like_dom_sf"/>
</dbReference>
<keyword evidence="1" id="KW-0472">Membrane</keyword>
<evidence type="ECO:0000313" key="4">
    <source>
        <dbReference type="Proteomes" id="UP000779574"/>
    </source>
</evidence>
<comment type="caution">
    <text evidence="3">The sequence shown here is derived from an EMBL/GenBank/DDBJ whole genome shotgun (WGS) entry which is preliminary data.</text>
</comment>
<organism evidence="3 4">
    <name type="scientific">Aureobasidium melanogenum</name>
    <name type="common">Aureobasidium pullulans var. melanogenum</name>
    <dbReference type="NCBI Taxonomy" id="46634"/>
    <lineage>
        <taxon>Eukaryota</taxon>
        <taxon>Fungi</taxon>
        <taxon>Dikarya</taxon>
        <taxon>Ascomycota</taxon>
        <taxon>Pezizomycotina</taxon>
        <taxon>Dothideomycetes</taxon>
        <taxon>Dothideomycetidae</taxon>
        <taxon>Dothideales</taxon>
        <taxon>Saccotheciaceae</taxon>
        <taxon>Aureobasidium</taxon>
    </lineage>
</organism>
<name>A0A9P8EEI2_AURME</name>
<dbReference type="InterPro" id="IPR037401">
    <property type="entry name" value="SnoaL-like"/>
</dbReference>
<dbReference type="Proteomes" id="UP000779574">
    <property type="component" value="Unassembled WGS sequence"/>
</dbReference>
<dbReference type="OrthoDB" id="3868412at2759"/>
<keyword evidence="1" id="KW-0812">Transmembrane</keyword>
<keyword evidence="1" id="KW-1133">Transmembrane helix</keyword>
<feature type="non-terminal residue" evidence="3">
    <location>
        <position position="215"/>
    </location>
</feature>
<evidence type="ECO:0000256" key="1">
    <source>
        <dbReference type="SAM" id="Phobius"/>
    </source>
</evidence>
<evidence type="ECO:0000259" key="2">
    <source>
        <dbReference type="Pfam" id="PF13577"/>
    </source>
</evidence>
<sequence>HSQLKTGHPVRSAIHKQLNGRLVLRWVTTWESLLLYVLHVFFVQRISSCSKSDYSSSAILFAAISRFSTGREQANMATAYDVQTYLLDKSNIQDTVTRMMYAFDNKDSTMLIDQVYAPEIHLDYDTLLLGGKPEVITSKAWADRLEHMHDAYDTTQHTVHNFRIELPQPSSAKKEVRGDHELCVGAMEANIVWKLFDSRIRKSEERILGGFANSV</sequence>
<feature type="transmembrane region" description="Helical" evidence="1">
    <location>
        <begin position="22"/>
        <end position="42"/>
    </location>
</feature>
<protein>
    <recommendedName>
        <fullName evidence="2">SnoaL-like domain-containing protein</fullName>
    </recommendedName>
</protein>
<dbReference type="Gene3D" id="3.10.450.50">
    <property type="match status" value="1"/>
</dbReference>
<reference evidence="3" key="2">
    <citation type="submission" date="2021-08" db="EMBL/GenBank/DDBJ databases">
        <authorList>
            <person name="Gostincar C."/>
            <person name="Sun X."/>
            <person name="Song Z."/>
            <person name="Gunde-Cimerman N."/>
        </authorList>
    </citation>
    <scope>NUCLEOTIDE SEQUENCE</scope>
    <source>
        <strain evidence="3">EXF-9911</strain>
    </source>
</reference>
<proteinExistence type="predicted"/>
<evidence type="ECO:0000313" key="3">
    <source>
        <dbReference type="EMBL" id="KAG9687600.1"/>
    </source>
</evidence>
<gene>
    <name evidence="3" type="ORF">KCU76_g10211</name>
</gene>
<dbReference type="Pfam" id="PF13577">
    <property type="entry name" value="SnoaL_4"/>
    <property type="match status" value="1"/>
</dbReference>
<feature type="domain" description="SnoaL-like" evidence="2">
    <location>
        <begin position="85"/>
        <end position="174"/>
    </location>
</feature>
<accession>A0A9P8EEI2</accession>
<reference evidence="3" key="1">
    <citation type="journal article" date="2021" name="J Fungi (Basel)">
        <title>Virulence traits and population genomics of the black yeast Aureobasidium melanogenum.</title>
        <authorList>
            <person name="Cernosa A."/>
            <person name="Sun X."/>
            <person name="Gostincar C."/>
            <person name="Fang C."/>
            <person name="Gunde-Cimerman N."/>
            <person name="Song Z."/>
        </authorList>
    </citation>
    <scope>NUCLEOTIDE SEQUENCE</scope>
    <source>
        <strain evidence="3">EXF-9911</strain>
    </source>
</reference>
<dbReference type="AlphaFoldDB" id="A0A9P8EEI2"/>
<feature type="non-terminal residue" evidence="3">
    <location>
        <position position="1"/>
    </location>
</feature>